<proteinExistence type="predicted"/>
<name>A0A151P3D0_ALLMI</name>
<keyword evidence="4" id="KW-1185">Reference proteome</keyword>
<evidence type="ECO:0000313" key="4">
    <source>
        <dbReference type="Proteomes" id="UP000050525"/>
    </source>
</evidence>
<dbReference type="PANTHER" id="PTHR46532:SF11">
    <property type="entry name" value="DYNEIN AXONEMAL HEAVY CHAIN 12"/>
    <property type="match status" value="1"/>
</dbReference>
<dbReference type="eggNOG" id="KOG3595">
    <property type="taxonomic scope" value="Eukaryota"/>
</dbReference>
<reference evidence="3 4" key="1">
    <citation type="journal article" date="2012" name="Genome Biol.">
        <title>Sequencing three crocodilian genomes to illuminate the evolution of archosaurs and amniotes.</title>
        <authorList>
            <person name="St John J.A."/>
            <person name="Braun E.L."/>
            <person name="Isberg S.R."/>
            <person name="Miles L.G."/>
            <person name="Chong A.Y."/>
            <person name="Gongora J."/>
            <person name="Dalzell P."/>
            <person name="Moran C."/>
            <person name="Bed'hom B."/>
            <person name="Abzhanov A."/>
            <person name="Burgess S.C."/>
            <person name="Cooksey A.M."/>
            <person name="Castoe T.A."/>
            <person name="Crawford N.G."/>
            <person name="Densmore L.D."/>
            <person name="Drew J.C."/>
            <person name="Edwards S.V."/>
            <person name="Faircloth B.C."/>
            <person name="Fujita M.K."/>
            <person name="Greenwold M.J."/>
            <person name="Hoffmann F.G."/>
            <person name="Howard J.M."/>
            <person name="Iguchi T."/>
            <person name="Janes D.E."/>
            <person name="Khan S.Y."/>
            <person name="Kohno S."/>
            <person name="de Koning A.J."/>
            <person name="Lance S.L."/>
            <person name="McCarthy F.M."/>
            <person name="McCormack J.E."/>
            <person name="Merchant M.E."/>
            <person name="Peterson D.G."/>
            <person name="Pollock D.D."/>
            <person name="Pourmand N."/>
            <person name="Raney B.J."/>
            <person name="Roessler K.A."/>
            <person name="Sanford J.R."/>
            <person name="Sawyer R.H."/>
            <person name="Schmidt C.J."/>
            <person name="Triplett E.W."/>
            <person name="Tuberville T.D."/>
            <person name="Venegas-Anaya M."/>
            <person name="Howard J.T."/>
            <person name="Jarvis E.D."/>
            <person name="Guillette L.J.Jr."/>
            <person name="Glenn T.C."/>
            <person name="Green R.E."/>
            <person name="Ray D.A."/>
        </authorList>
    </citation>
    <scope>NUCLEOTIDE SEQUENCE [LARGE SCALE GENOMIC DNA]</scope>
    <source>
        <strain evidence="3">KSC_2009_1</strain>
    </source>
</reference>
<organism evidence="3 4">
    <name type="scientific">Alligator mississippiensis</name>
    <name type="common">American alligator</name>
    <dbReference type="NCBI Taxonomy" id="8496"/>
    <lineage>
        <taxon>Eukaryota</taxon>
        <taxon>Metazoa</taxon>
        <taxon>Chordata</taxon>
        <taxon>Craniata</taxon>
        <taxon>Vertebrata</taxon>
        <taxon>Euteleostomi</taxon>
        <taxon>Archelosauria</taxon>
        <taxon>Archosauria</taxon>
        <taxon>Crocodylia</taxon>
        <taxon>Alligatoridae</taxon>
        <taxon>Alligatorinae</taxon>
        <taxon>Alligator</taxon>
    </lineage>
</organism>
<dbReference type="InterPro" id="IPR013594">
    <property type="entry name" value="Dynein_heavy_tail"/>
</dbReference>
<evidence type="ECO:0000313" key="3">
    <source>
        <dbReference type="EMBL" id="KYO43429.1"/>
    </source>
</evidence>
<dbReference type="AlphaFoldDB" id="A0A151P3D0"/>
<protein>
    <recommendedName>
        <fullName evidence="2">Dynein heavy chain tail domain-containing protein</fullName>
    </recommendedName>
</protein>
<dbReference type="GO" id="GO:0007018">
    <property type="term" value="P:microtubule-based movement"/>
    <property type="evidence" value="ECO:0007669"/>
    <property type="project" value="InterPro"/>
</dbReference>
<dbReference type="GO" id="GO:0005858">
    <property type="term" value="C:axonemal dynein complex"/>
    <property type="evidence" value="ECO:0007669"/>
    <property type="project" value="TreeGrafter"/>
</dbReference>
<dbReference type="PANTHER" id="PTHR46532">
    <property type="entry name" value="MALE FERTILITY FACTOR KL5"/>
    <property type="match status" value="1"/>
</dbReference>
<feature type="domain" description="Dynein heavy chain tail" evidence="2">
    <location>
        <begin position="327"/>
        <end position="481"/>
    </location>
</feature>
<dbReference type="InterPro" id="IPR026983">
    <property type="entry name" value="DHC"/>
</dbReference>
<evidence type="ECO:0000256" key="1">
    <source>
        <dbReference type="SAM" id="MobiDB-lite"/>
    </source>
</evidence>
<dbReference type="Proteomes" id="UP000050525">
    <property type="component" value="Unassembled WGS sequence"/>
</dbReference>
<dbReference type="Pfam" id="PF08385">
    <property type="entry name" value="DHC_N1"/>
    <property type="match status" value="1"/>
</dbReference>
<evidence type="ECO:0000259" key="2">
    <source>
        <dbReference type="Pfam" id="PF08385"/>
    </source>
</evidence>
<dbReference type="EMBL" id="AKHW03001146">
    <property type="protein sequence ID" value="KYO43429.1"/>
    <property type="molecule type" value="Genomic_DNA"/>
</dbReference>
<feature type="region of interest" description="Disordered" evidence="1">
    <location>
        <begin position="1"/>
        <end position="75"/>
    </location>
</feature>
<dbReference type="GO" id="GO:0051959">
    <property type="term" value="F:dynein light intermediate chain binding"/>
    <property type="evidence" value="ECO:0007669"/>
    <property type="project" value="InterPro"/>
</dbReference>
<feature type="region of interest" description="Disordered" evidence="1">
    <location>
        <begin position="85"/>
        <end position="104"/>
    </location>
</feature>
<dbReference type="GO" id="GO:0045505">
    <property type="term" value="F:dynein intermediate chain binding"/>
    <property type="evidence" value="ECO:0007669"/>
    <property type="project" value="InterPro"/>
</dbReference>
<accession>A0A151P3D0</accession>
<dbReference type="STRING" id="8496.A0A151P3D0"/>
<comment type="caution">
    <text evidence="3">The sequence shown here is derived from an EMBL/GenBank/DDBJ whole genome shotgun (WGS) entry which is preliminary data.</text>
</comment>
<sequence>MEEVPGDQIEIPKTEEDAGQPGPSPAAPEDGGSGTTVPEDTPPGPPASEDIVPSSAGHARQTAPLHSSEDPPAYLPASRRMSKFRRSVSGVQSLQETIKEKQARYRDARESRKMKVDASYKYIFEVLGDRLSLDVTTVEEMILDGPSLAAFDNFFAKGGNRTLKFLYQEGDAPGVECGRTIPGVVKGTKIMRLYVDTTPDKFKGLCLFFTRYKNDIPVNAKTMHEEIYFCTLDATEGLLLGVRNMLSKIFLPAILATNNWGALNQTKQGTYEKQNFTETINRYLSFLDGATISIKGTVELKKVDSVDFSKLQSFEEVTAAAANPDTVHELEDVLMIWYKQIEQVLIESEQMRKEADDSGPLTELEHWKRMSAKFNFIIEQIKGPSCKCVINVLNIAHSKQLKIWRELDARITDTANESKDNVRYLYTLEKVCQPLYNYDLVSMAHGIQNLINAIRMIHSVSRYYNTSERMTSLFIKMQRSLAGILGGLFVH</sequence>
<gene>
    <name evidence="3" type="ORF">Y1Q_0013495</name>
</gene>